<evidence type="ECO:0000256" key="1">
    <source>
        <dbReference type="SAM" id="SignalP"/>
    </source>
</evidence>
<dbReference type="AlphaFoldDB" id="A0A0Q3WW01"/>
<protein>
    <submittedName>
        <fullName evidence="2">Uncharacterized protein</fullName>
    </submittedName>
</protein>
<keyword evidence="1" id="KW-0732">Signal</keyword>
<dbReference type="Proteomes" id="UP000051888">
    <property type="component" value="Unassembled WGS sequence"/>
</dbReference>
<accession>A0A0Q3WW01</accession>
<comment type="caution">
    <text evidence="2">The sequence shown here is derived from an EMBL/GenBank/DDBJ whole genome shotgun (WGS) entry which is preliminary data.</text>
</comment>
<evidence type="ECO:0000313" key="2">
    <source>
        <dbReference type="EMBL" id="KQL52677.1"/>
    </source>
</evidence>
<sequence length="84" mass="9356">MVKKKKGNTSKLLLLSTASVVSVVATVNPAHNQAASLSPSQLVQKAEGLAKSLRLDISYQHRIKQRKQHLIILTWHSLFKKKTL</sequence>
<keyword evidence="3" id="KW-1185">Reference proteome</keyword>
<evidence type="ECO:0000313" key="3">
    <source>
        <dbReference type="Proteomes" id="UP000051888"/>
    </source>
</evidence>
<organism evidence="2 3">
    <name type="scientific">Heyndrickxia shackletonii</name>
    <dbReference type="NCBI Taxonomy" id="157838"/>
    <lineage>
        <taxon>Bacteria</taxon>
        <taxon>Bacillati</taxon>
        <taxon>Bacillota</taxon>
        <taxon>Bacilli</taxon>
        <taxon>Bacillales</taxon>
        <taxon>Bacillaceae</taxon>
        <taxon>Heyndrickxia</taxon>
    </lineage>
</organism>
<dbReference type="EMBL" id="LJJC01000004">
    <property type="protein sequence ID" value="KQL52677.1"/>
    <property type="molecule type" value="Genomic_DNA"/>
</dbReference>
<reference evidence="2 3" key="1">
    <citation type="submission" date="2015-09" db="EMBL/GenBank/DDBJ databases">
        <title>Genome sequencing project for genomic taxonomy and phylogenomics of Bacillus-like bacteria.</title>
        <authorList>
            <person name="Liu B."/>
            <person name="Wang J."/>
            <person name="Zhu Y."/>
            <person name="Liu G."/>
            <person name="Chen Q."/>
            <person name="Chen Z."/>
            <person name="Lan J."/>
            <person name="Che J."/>
            <person name="Ge C."/>
            <person name="Shi H."/>
            <person name="Pan Z."/>
            <person name="Liu X."/>
        </authorList>
    </citation>
    <scope>NUCLEOTIDE SEQUENCE [LARGE SCALE GENOMIC DNA]</scope>
    <source>
        <strain evidence="2 3">LMG 18435</strain>
    </source>
</reference>
<feature type="chain" id="PRO_5038894167" evidence="1">
    <location>
        <begin position="26"/>
        <end position="84"/>
    </location>
</feature>
<feature type="signal peptide" evidence="1">
    <location>
        <begin position="1"/>
        <end position="25"/>
    </location>
</feature>
<dbReference type="RefSeq" id="WP_055738379.1">
    <property type="nucleotide sequence ID" value="NZ_JAAIWL010000040.1"/>
</dbReference>
<name>A0A0Q3WW01_9BACI</name>
<proteinExistence type="predicted"/>
<gene>
    <name evidence="2" type="ORF">AN964_03480</name>
</gene>